<keyword evidence="3" id="KW-1185">Reference proteome</keyword>
<dbReference type="PIRSF" id="PIRSF035170">
    <property type="entry name" value="HD_phosphohydro"/>
    <property type="match status" value="1"/>
</dbReference>
<reference evidence="2 3" key="1">
    <citation type="submission" date="2024-10" db="EMBL/GenBank/DDBJ databases">
        <title>The Natural Products Discovery Center: Release of the First 8490 Sequenced Strains for Exploring Actinobacteria Biosynthetic Diversity.</title>
        <authorList>
            <person name="Kalkreuter E."/>
            <person name="Kautsar S.A."/>
            <person name="Yang D."/>
            <person name="Bader C.D."/>
            <person name="Teijaro C.N."/>
            <person name="Fluegel L."/>
            <person name="Davis C.M."/>
            <person name="Simpson J.R."/>
            <person name="Lauterbach L."/>
            <person name="Steele A.D."/>
            <person name="Gui C."/>
            <person name="Meng S."/>
            <person name="Li G."/>
            <person name="Viehrig K."/>
            <person name="Ye F."/>
            <person name="Su P."/>
            <person name="Kiefer A.F."/>
            <person name="Nichols A."/>
            <person name="Cepeda A.J."/>
            <person name="Yan W."/>
            <person name="Fan B."/>
            <person name="Jiang Y."/>
            <person name="Adhikari A."/>
            <person name="Zheng C.-J."/>
            <person name="Schuster L."/>
            <person name="Cowan T.M."/>
            <person name="Smanski M.J."/>
            <person name="Chevrette M.G."/>
            <person name="De Carvalho L.P.S."/>
            <person name="Shen B."/>
        </authorList>
    </citation>
    <scope>NUCLEOTIDE SEQUENCE [LARGE SCALE GENOMIC DNA]</scope>
    <source>
        <strain evidence="2 3">NPDC049503</strain>
    </source>
</reference>
<protein>
    <submittedName>
        <fullName evidence="2">Metal-dependent phosphohydrolase</fullName>
    </submittedName>
</protein>
<dbReference type="RefSeq" id="WP_397019237.1">
    <property type="nucleotide sequence ID" value="NZ_JBITMB010000002.1"/>
</dbReference>
<dbReference type="Proteomes" id="UP001612928">
    <property type="component" value="Unassembled WGS sequence"/>
</dbReference>
<evidence type="ECO:0000313" key="3">
    <source>
        <dbReference type="Proteomes" id="UP001612928"/>
    </source>
</evidence>
<proteinExistence type="predicted"/>
<name>A0ABW7ZZ98_9ACTN</name>
<feature type="compositionally biased region" description="Gly residues" evidence="1">
    <location>
        <begin position="67"/>
        <end position="93"/>
    </location>
</feature>
<dbReference type="InterPro" id="IPR009218">
    <property type="entry name" value="HD_phosphohydro"/>
</dbReference>
<evidence type="ECO:0000313" key="2">
    <source>
        <dbReference type="EMBL" id="MFI7439600.1"/>
    </source>
</evidence>
<dbReference type="EMBL" id="JBITMB010000002">
    <property type="protein sequence ID" value="MFI7439600.1"/>
    <property type="molecule type" value="Genomic_DNA"/>
</dbReference>
<comment type="caution">
    <text evidence="2">The sequence shown here is derived from an EMBL/GenBank/DDBJ whole genome shotgun (WGS) entry which is preliminary data.</text>
</comment>
<dbReference type="SUPFAM" id="SSF109604">
    <property type="entry name" value="HD-domain/PDEase-like"/>
    <property type="match status" value="1"/>
</dbReference>
<dbReference type="PANTHER" id="PTHR21174">
    <property type="match status" value="1"/>
</dbReference>
<organism evidence="2 3">
    <name type="scientific">Nonomuraea indica</name>
    <dbReference type="NCBI Taxonomy" id="1581193"/>
    <lineage>
        <taxon>Bacteria</taxon>
        <taxon>Bacillati</taxon>
        <taxon>Actinomycetota</taxon>
        <taxon>Actinomycetes</taxon>
        <taxon>Streptosporangiales</taxon>
        <taxon>Streptosporangiaceae</taxon>
        <taxon>Nonomuraea</taxon>
    </lineage>
</organism>
<accession>A0ABW7ZZ98</accession>
<feature type="region of interest" description="Disordered" evidence="1">
    <location>
        <begin position="51"/>
        <end position="108"/>
    </location>
</feature>
<dbReference type="PANTHER" id="PTHR21174:SF0">
    <property type="entry name" value="HD PHOSPHOHYDROLASE FAMILY PROTEIN-RELATED"/>
    <property type="match status" value="1"/>
</dbReference>
<gene>
    <name evidence="2" type="ORF">ACIBP5_06505</name>
</gene>
<evidence type="ECO:0000256" key="1">
    <source>
        <dbReference type="SAM" id="MobiDB-lite"/>
    </source>
</evidence>
<dbReference type="Gene3D" id="1.10.3210.10">
    <property type="entry name" value="Hypothetical protein af1432"/>
    <property type="match status" value="1"/>
</dbReference>
<sequence length="263" mass="27939">MQTRWLAVAGRSRAAAALGAELVARWSEPHRRYHTITHLAAVLDAVDELYAGAPHPSDTPGPMGDARGTGGPTGDARGTGGPTGDARGTGGPTGDDPGVDQQPAGEGMGDPVAVRLAAWFHDAVYDGRPGWDEERSAWLALARLPRCGVPAARVAEVARLVRLTAAHDRVAADDLDGAVLCDADLAVLGRDGYGDYAARVREEYAHVPEDLFRRGRAEVLRRLLATPRLYRTARAYELWEARARANMSAELTALTTSAPHPAG</sequence>